<evidence type="ECO:0000256" key="2">
    <source>
        <dbReference type="SAM" id="MobiDB-lite"/>
    </source>
</evidence>
<dbReference type="GO" id="GO:0003723">
    <property type="term" value="F:RNA binding"/>
    <property type="evidence" value="ECO:0007669"/>
    <property type="project" value="UniProtKB-UniRule"/>
</dbReference>
<dbReference type="SUPFAM" id="SSF54928">
    <property type="entry name" value="RNA-binding domain, RBD"/>
    <property type="match status" value="1"/>
</dbReference>
<evidence type="ECO:0000313" key="5">
    <source>
        <dbReference type="Proteomes" id="UP000646548"/>
    </source>
</evidence>
<dbReference type="PANTHER" id="PTHR15225:SF8">
    <property type="entry name" value="RNA-BINDING PROTEIN 43"/>
    <property type="match status" value="1"/>
</dbReference>
<sequence length="463" mass="51112">MAGAQGLDARRTVVVSGVPALLTPDRMADKLTIHFQTRRRSAGGDVAGVTYPTDMQGVAFVTFDRAEDAANVVKKDQQVMIDEEFRDDYTLTVFPFSPDVFLYVNSAKVDLSVFGDPASLVASLRSTYRSIRFQHSPQQTKVTIEGPFSAVRSLREDLTARVTSLKHLAQSASIGTKVNSPKASLKLKVPDETLGAGGREQLTAQRRLEMSSNCRADGSSPRRREVVGAEAFTRTASSFAEQEMSVKPKKLSRVPSAGTKDHSKVPSSPASSERGCSPLRDQKGARGQRSNDADDIWVEEYTFRYIEKFRKKHLRGLDVSVEGTEGIDLVRISLSDKEPSRKDAAENLKSLITSLQANLRVHTISLDKDQLRSKRELTKICDDLALPFKDVLYVLEDSCIKVIGPPVSAIPFCVSYHRNVTEEVGDVQCWALLGEALDHNRGIQKDGCCRRDPPSLVRLLTPF</sequence>
<reference evidence="4" key="1">
    <citation type="journal article" name="BMC Genomics">
        <title>Long-read sequencing and de novo genome assembly of marine medaka (Oryzias melastigma).</title>
        <authorList>
            <person name="Liang P."/>
            <person name="Saqib H.S.A."/>
            <person name="Ni X."/>
            <person name="Shen Y."/>
        </authorList>
    </citation>
    <scope>NUCLEOTIDE SEQUENCE</scope>
    <source>
        <strain evidence="4">Bigg-433</strain>
    </source>
</reference>
<evidence type="ECO:0000313" key="4">
    <source>
        <dbReference type="EMBL" id="KAF6733362.1"/>
    </source>
</evidence>
<dbReference type="Proteomes" id="UP000646548">
    <property type="component" value="Unassembled WGS sequence"/>
</dbReference>
<keyword evidence="1" id="KW-0694">RNA-binding</keyword>
<dbReference type="InterPro" id="IPR057051">
    <property type="entry name" value="PARP14_RPM_1"/>
</dbReference>
<dbReference type="PROSITE" id="PS50102">
    <property type="entry name" value="RRM"/>
    <property type="match status" value="1"/>
</dbReference>
<name>A0A834CQ30_ORYME</name>
<gene>
    <name evidence="4" type="ORF">FQA47_021360</name>
</gene>
<dbReference type="AlphaFoldDB" id="A0A834CQ30"/>
<organism evidence="4 5">
    <name type="scientific">Oryzias melastigma</name>
    <name type="common">Marine medaka</name>
    <dbReference type="NCBI Taxonomy" id="30732"/>
    <lineage>
        <taxon>Eukaryota</taxon>
        <taxon>Metazoa</taxon>
        <taxon>Chordata</taxon>
        <taxon>Craniata</taxon>
        <taxon>Vertebrata</taxon>
        <taxon>Euteleostomi</taxon>
        <taxon>Actinopterygii</taxon>
        <taxon>Neopterygii</taxon>
        <taxon>Teleostei</taxon>
        <taxon>Neoteleostei</taxon>
        <taxon>Acanthomorphata</taxon>
        <taxon>Ovalentaria</taxon>
        <taxon>Atherinomorphae</taxon>
        <taxon>Beloniformes</taxon>
        <taxon>Adrianichthyidae</taxon>
        <taxon>Oryziinae</taxon>
        <taxon>Oryzias</taxon>
    </lineage>
</organism>
<comment type="caution">
    <text evidence="4">The sequence shown here is derived from an EMBL/GenBank/DDBJ whole genome shotgun (WGS) entry which is preliminary data.</text>
</comment>
<dbReference type="Pfam" id="PF23222">
    <property type="entry name" value="RRM_PARP14_1"/>
    <property type="match status" value="1"/>
</dbReference>
<evidence type="ECO:0000256" key="1">
    <source>
        <dbReference type="PROSITE-ProRule" id="PRU00176"/>
    </source>
</evidence>
<feature type="compositionally biased region" description="Basic and acidic residues" evidence="2">
    <location>
        <begin position="280"/>
        <end position="291"/>
    </location>
</feature>
<dbReference type="InterPro" id="IPR012677">
    <property type="entry name" value="Nucleotide-bd_a/b_plait_sf"/>
</dbReference>
<proteinExistence type="predicted"/>
<feature type="region of interest" description="Disordered" evidence="2">
    <location>
        <begin position="196"/>
        <end position="291"/>
    </location>
</feature>
<dbReference type="PANTHER" id="PTHR15225">
    <property type="entry name" value="INTERFERON-INDUCED PROTEIN 35/NMI N-MYC/STAT INTERACTING PROTEIN"/>
    <property type="match status" value="1"/>
</dbReference>
<accession>A0A834CQ30</accession>
<dbReference type="InterPro" id="IPR035979">
    <property type="entry name" value="RBD_domain_sf"/>
</dbReference>
<evidence type="ECO:0000259" key="3">
    <source>
        <dbReference type="PROSITE" id="PS50102"/>
    </source>
</evidence>
<protein>
    <submittedName>
        <fullName evidence="4">RNA-binding protein 43</fullName>
    </submittedName>
</protein>
<dbReference type="EMBL" id="WKFB01000162">
    <property type="protein sequence ID" value="KAF6733362.1"/>
    <property type="molecule type" value="Genomic_DNA"/>
</dbReference>
<feature type="domain" description="RRM" evidence="3">
    <location>
        <begin position="11"/>
        <end position="98"/>
    </location>
</feature>
<dbReference type="Gene3D" id="3.30.70.330">
    <property type="match status" value="1"/>
</dbReference>
<dbReference type="InterPro" id="IPR000504">
    <property type="entry name" value="RRM_dom"/>
</dbReference>